<dbReference type="OrthoDB" id="7843142at2"/>
<dbReference type="AlphaFoldDB" id="A0A1I0N7P6"/>
<dbReference type="STRING" id="364200.SAMN04488515_0443"/>
<dbReference type="PROSITE" id="PS51724">
    <property type="entry name" value="SPOR"/>
    <property type="match status" value="1"/>
</dbReference>
<organism evidence="3 4">
    <name type="scientific">Cognatiyoonia koreensis</name>
    <dbReference type="NCBI Taxonomy" id="364200"/>
    <lineage>
        <taxon>Bacteria</taxon>
        <taxon>Pseudomonadati</taxon>
        <taxon>Pseudomonadota</taxon>
        <taxon>Alphaproteobacteria</taxon>
        <taxon>Rhodobacterales</taxon>
        <taxon>Paracoccaceae</taxon>
        <taxon>Cognatiyoonia</taxon>
    </lineage>
</organism>
<dbReference type="InterPro" id="IPR036680">
    <property type="entry name" value="SPOR-like_sf"/>
</dbReference>
<feature type="signal peptide" evidence="1">
    <location>
        <begin position="1"/>
        <end position="21"/>
    </location>
</feature>
<reference evidence="3 4" key="1">
    <citation type="submission" date="2016-10" db="EMBL/GenBank/DDBJ databases">
        <authorList>
            <person name="de Groot N.N."/>
        </authorList>
    </citation>
    <scope>NUCLEOTIDE SEQUENCE [LARGE SCALE GENOMIC DNA]</scope>
    <source>
        <strain evidence="3 4">DSM 17925</strain>
    </source>
</reference>
<name>A0A1I0N7P6_9RHOB</name>
<accession>A0A1I0N7P6</accession>
<feature type="domain" description="SPOR" evidence="2">
    <location>
        <begin position="407"/>
        <end position="481"/>
    </location>
</feature>
<evidence type="ECO:0000313" key="4">
    <source>
        <dbReference type="Proteomes" id="UP000199167"/>
    </source>
</evidence>
<dbReference type="Proteomes" id="UP000199167">
    <property type="component" value="Unassembled WGS sequence"/>
</dbReference>
<dbReference type="EMBL" id="FOIZ01000001">
    <property type="protein sequence ID" value="SEV96847.1"/>
    <property type="molecule type" value="Genomic_DNA"/>
</dbReference>
<dbReference type="GO" id="GO:0042834">
    <property type="term" value="F:peptidoglycan binding"/>
    <property type="evidence" value="ECO:0007669"/>
    <property type="project" value="InterPro"/>
</dbReference>
<evidence type="ECO:0000259" key="2">
    <source>
        <dbReference type="PROSITE" id="PS51724"/>
    </source>
</evidence>
<proteinExistence type="predicted"/>
<feature type="chain" id="PRO_5011571690" evidence="1">
    <location>
        <begin position="22"/>
        <end position="481"/>
    </location>
</feature>
<dbReference type="Pfam" id="PF05036">
    <property type="entry name" value="SPOR"/>
    <property type="match status" value="1"/>
</dbReference>
<keyword evidence="4" id="KW-1185">Reference proteome</keyword>
<protein>
    <submittedName>
        <fullName evidence="3">Sporulation related domain-containing protein</fullName>
    </submittedName>
</protein>
<dbReference type="RefSeq" id="WP_089989729.1">
    <property type="nucleotide sequence ID" value="NZ_FOIZ01000001.1"/>
</dbReference>
<dbReference type="Gene3D" id="3.30.70.1070">
    <property type="entry name" value="Sporulation related repeat"/>
    <property type="match status" value="1"/>
</dbReference>
<sequence>MRFGFVGAVVLAIAAGNAASAQSAAIPAEFPPASFTGNQFVDSKGCAFIRAGTGGVTNWVPRVSRSRTQLCNFQPTFAAGTASGPAPAAAAPRVAPLDAPVIQISSPPPQPRGTLRGLFGGGEAQPIETVASIPAPVAPAPTPLVITPPAAPQAVAAPAPQLTRADVCEGRFGVQPGFVSNRTGQPIDCGPAPQVAAAPTPLVIEAPAPVDEPRRITLAQACAEIGTTGFRYISAQTGEPIVCPGPQAATTLFAGTTTNAAPMAPMAPSAPVAAVAPTPPERIAVTTTCANIPTIEGVAVRCGPQEISPHGQPVGPMARASVPAQTRTSASANFFRQTPVPASNPVVTRREVIRPPAGYVRVWGDGRLNAHRGLPPQQAVVAPAAKAPAPVATQEAHVSTRTAPPSVAGPAHRYIQVGSFGDHANADRLIQRLGAQGLPVGAGRSGAMKIVAVGPFRTQADFQRGMQIVRGMGFGDAFPRN</sequence>
<dbReference type="SUPFAM" id="SSF110997">
    <property type="entry name" value="Sporulation related repeat"/>
    <property type="match status" value="1"/>
</dbReference>
<keyword evidence="1" id="KW-0732">Signal</keyword>
<dbReference type="InterPro" id="IPR007730">
    <property type="entry name" value="SPOR-like_dom"/>
</dbReference>
<evidence type="ECO:0000313" key="3">
    <source>
        <dbReference type="EMBL" id="SEV96847.1"/>
    </source>
</evidence>
<evidence type="ECO:0000256" key="1">
    <source>
        <dbReference type="SAM" id="SignalP"/>
    </source>
</evidence>
<gene>
    <name evidence="3" type="ORF">SAMN04488515_0443</name>
</gene>